<gene>
    <name evidence="1" type="ORF">D5R40_09165</name>
</gene>
<accession>A0A3N6NGL4</accession>
<evidence type="ECO:0000313" key="2">
    <source>
        <dbReference type="Proteomes" id="UP000269154"/>
    </source>
</evidence>
<proteinExistence type="predicted"/>
<protein>
    <recommendedName>
        <fullName evidence="3">SGNH/GDSL hydrolase family protein</fullName>
    </recommendedName>
</protein>
<dbReference type="RefSeq" id="WP_124146062.1">
    <property type="nucleotide sequence ID" value="NZ_CAWOKI010000136.1"/>
</dbReference>
<sequence length="86" mass="10211">MFNYRLVYGYGENLDRKKKYVIFGDSYSQFFAPHQRYKNIEVHLYKIPGAPMTGFGKRESTLKVADKIRQTIYEHQDLDLLILKFG</sequence>
<dbReference type="AlphaFoldDB" id="A0A3N6NGL4"/>
<keyword evidence="2" id="KW-1185">Reference proteome</keyword>
<organism evidence="1 2">
    <name type="scientific">Okeania hirsuta</name>
    <dbReference type="NCBI Taxonomy" id="1458930"/>
    <lineage>
        <taxon>Bacteria</taxon>
        <taxon>Bacillati</taxon>
        <taxon>Cyanobacteriota</taxon>
        <taxon>Cyanophyceae</taxon>
        <taxon>Oscillatoriophycideae</taxon>
        <taxon>Oscillatoriales</taxon>
        <taxon>Microcoleaceae</taxon>
        <taxon>Okeania</taxon>
    </lineage>
</organism>
<dbReference type="EMBL" id="RCBY01000037">
    <property type="protein sequence ID" value="RQH47204.1"/>
    <property type="molecule type" value="Genomic_DNA"/>
</dbReference>
<reference evidence="1 2" key="1">
    <citation type="journal article" date="2018" name="ACS Chem. Biol.">
        <title>Ketoreductase domain dysfunction expands chemodiversity: malyngamide biosynthesis in the cyanobacterium Okeania hirsuta.</title>
        <authorList>
            <person name="Moss N.A."/>
            <person name="Leao T."/>
            <person name="Rankin M."/>
            <person name="McCullough T.M."/>
            <person name="Qu P."/>
            <person name="Korobeynikov A."/>
            <person name="Smith J.L."/>
            <person name="Gerwick L."/>
            <person name="Gerwick W.H."/>
        </authorList>
    </citation>
    <scope>NUCLEOTIDE SEQUENCE [LARGE SCALE GENOMIC DNA]</scope>
    <source>
        <strain evidence="1 2">PAB10Feb10-1</strain>
    </source>
</reference>
<comment type="caution">
    <text evidence="1">The sequence shown here is derived from an EMBL/GenBank/DDBJ whole genome shotgun (WGS) entry which is preliminary data.</text>
</comment>
<evidence type="ECO:0008006" key="3">
    <source>
        <dbReference type="Google" id="ProtNLM"/>
    </source>
</evidence>
<evidence type="ECO:0000313" key="1">
    <source>
        <dbReference type="EMBL" id="RQH47204.1"/>
    </source>
</evidence>
<name>A0A3N6NGL4_9CYAN</name>
<dbReference type="Proteomes" id="UP000269154">
    <property type="component" value="Unassembled WGS sequence"/>
</dbReference>